<evidence type="ECO:0000313" key="3">
    <source>
        <dbReference type="Proteomes" id="UP000466445"/>
    </source>
</evidence>
<accession>A0A7I7SKU0</accession>
<feature type="region of interest" description="Disordered" evidence="1">
    <location>
        <begin position="1"/>
        <end position="60"/>
    </location>
</feature>
<feature type="compositionally biased region" description="Basic and acidic residues" evidence="1">
    <location>
        <begin position="32"/>
        <end position="60"/>
    </location>
</feature>
<protein>
    <submittedName>
        <fullName evidence="2">Uncharacterized protein</fullName>
    </submittedName>
</protein>
<gene>
    <name evidence="2" type="ORF">MSAR_07430</name>
</gene>
<name>A0A7I7SKU0_9MYCO</name>
<proteinExistence type="predicted"/>
<dbReference type="KEGG" id="msar:MSAR_07430"/>
<dbReference type="AlphaFoldDB" id="A0A7I7SKU0"/>
<dbReference type="Proteomes" id="UP000466445">
    <property type="component" value="Chromosome"/>
</dbReference>
<evidence type="ECO:0000256" key="1">
    <source>
        <dbReference type="SAM" id="MobiDB-lite"/>
    </source>
</evidence>
<organism evidence="2 3">
    <name type="scientific">Mycolicibacterium sarraceniae</name>
    <dbReference type="NCBI Taxonomy" id="1534348"/>
    <lineage>
        <taxon>Bacteria</taxon>
        <taxon>Bacillati</taxon>
        <taxon>Actinomycetota</taxon>
        <taxon>Actinomycetes</taxon>
        <taxon>Mycobacteriales</taxon>
        <taxon>Mycobacteriaceae</taxon>
        <taxon>Mycolicibacterium</taxon>
    </lineage>
</organism>
<dbReference type="EMBL" id="AP022595">
    <property type="protein sequence ID" value="BBY57607.1"/>
    <property type="molecule type" value="Genomic_DNA"/>
</dbReference>
<keyword evidence="3" id="KW-1185">Reference proteome</keyword>
<feature type="compositionally biased region" description="Polar residues" evidence="1">
    <location>
        <begin position="1"/>
        <end position="18"/>
    </location>
</feature>
<sequence length="60" mass="6922">MSQSSGELMATSRQNRSAVNKIFGIELPQESSDERDPDDNRDTGDREQWLRDNVPPHHDR</sequence>
<evidence type="ECO:0000313" key="2">
    <source>
        <dbReference type="EMBL" id="BBY57607.1"/>
    </source>
</evidence>
<reference evidence="2 3" key="1">
    <citation type="journal article" date="2019" name="Emerg. Microbes Infect.">
        <title>Comprehensive subspecies identification of 175 nontuberculous mycobacteria species based on 7547 genomic profiles.</title>
        <authorList>
            <person name="Matsumoto Y."/>
            <person name="Kinjo T."/>
            <person name="Motooka D."/>
            <person name="Nabeya D."/>
            <person name="Jung N."/>
            <person name="Uechi K."/>
            <person name="Horii T."/>
            <person name="Iida T."/>
            <person name="Fujita J."/>
            <person name="Nakamura S."/>
        </authorList>
    </citation>
    <scope>NUCLEOTIDE SEQUENCE [LARGE SCALE GENOMIC DNA]</scope>
    <source>
        <strain evidence="2 3">JCM 30395</strain>
    </source>
</reference>